<name>A0A7J6HXN5_CANSA</name>
<organism evidence="3 4">
    <name type="scientific">Cannabis sativa</name>
    <name type="common">Hemp</name>
    <name type="synonym">Marijuana</name>
    <dbReference type="NCBI Taxonomy" id="3483"/>
    <lineage>
        <taxon>Eukaryota</taxon>
        <taxon>Viridiplantae</taxon>
        <taxon>Streptophyta</taxon>
        <taxon>Embryophyta</taxon>
        <taxon>Tracheophyta</taxon>
        <taxon>Spermatophyta</taxon>
        <taxon>Magnoliopsida</taxon>
        <taxon>eudicotyledons</taxon>
        <taxon>Gunneridae</taxon>
        <taxon>Pentapetalae</taxon>
        <taxon>rosids</taxon>
        <taxon>fabids</taxon>
        <taxon>Rosales</taxon>
        <taxon>Cannabaceae</taxon>
        <taxon>Cannabis</taxon>
    </lineage>
</organism>
<gene>
    <name evidence="3" type="ORF">G4B88_021140</name>
</gene>
<accession>A0A7J6HXN5</accession>
<keyword evidence="1" id="KW-0812">Transmembrane</keyword>
<dbReference type="Pfam" id="PF13966">
    <property type="entry name" value="zf-RVT"/>
    <property type="match status" value="1"/>
</dbReference>
<keyword evidence="1" id="KW-1133">Transmembrane helix</keyword>
<reference evidence="3 4" key="1">
    <citation type="journal article" date="2020" name="bioRxiv">
        <title>Sequence and annotation of 42 cannabis genomes reveals extensive copy number variation in cannabinoid synthesis and pathogen resistance genes.</title>
        <authorList>
            <person name="Mckernan K.J."/>
            <person name="Helbert Y."/>
            <person name="Kane L.T."/>
            <person name="Ebling H."/>
            <person name="Zhang L."/>
            <person name="Liu B."/>
            <person name="Eaton Z."/>
            <person name="Mclaughlin S."/>
            <person name="Kingan S."/>
            <person name="Baybayan P."/>
            <person name="Concepcion G."/>
            <person name="Jordan M."/>
            <person name="Riva A."/>
            <person name="Barbazuk W."/>
            <person name="Harkins T."/>
        </authorList>
    </citation>
    <scope>NUCLEOTIDE SEQUENCE [LARGE SCALE GENOMIC DNA]</scope>
    <source>
        <strain evidence="4">cv. Jamaican Lion 4</strain>
        <tissue evidence="3">Leaf</tissue>
    </source>
</reference>
<protein>
    <recommendedName>
        <fullName evidence="2">Reverse transcriptase zinc-binding domain-containing protein</fullName>
    </recommendedName>
</protein>
<feature type="transmembrane region" description="Helical" evidence="1">
    <location>
        <begin position="303"/>
        <end position="325"/>
    </location>
</feature>
<proteinExistence type="predicted"/>
<comment type="caution">
    <text evidence="3">The sequence shown here is derived from an EMBL/GenBank/DDBJ whole genome shotgun (WGS) entry which is preliminary data.</text>
</comment>
<evidence type="ECO:0000256" key="1">
    <source>
        <dbReference type="SAM" id="Phobius"/>
    </source>
</evidence>
<evidence type="ECO:0000259" key="2">
    <source>
        <dbReference type="Pfam" id="PF13966"/>
    </source>
</evidence>
<dbReference type="InterPro" id="IPR026960">
    <property type="entry name" value="RVT-Znf"/>
</dbReference>
<dbReference type="Proteomes" id="UP000583929">
    <property type="component" value="Unassembled WGS sequence"/>
</dbReference>
<feature type="domain" description="Reverse transcriptase zinc-binding" evidence="2">
    <location>
        <begin position="102"/>
        <end position="170"/>
    </location>
</feature>
<evidence type="ECO:0000313" key="3">
    <source>
        <dbReference type="EMBL" id="KAF4399926.1"/>
    </source>
</evidence>
<keyword evidence="1" id="KW-0472">Membrane</keyword>
<dbReference type="AlphaFoldDB" id="A0A7J6HXN5"/>
<keyword evidence="4" id="KW-1185">Reference proteome</keyword>
<sequence>MKLPKSKFPINLWDTHSVPTHHTWHHSTFGQLKHQIKDTQKHANFSQADIDRILTIPLSLFPHDDVLVWNHSFTGIYNVKFGYQLVVSLAEQEDSTCSSSIEHWWSTFWKMKLPPKVRIFVWKIFHTSLLVAADLYRRHIATSPYCSICNSCEETINHALFYCPRAKSVWELSNLRINFPTLGQSSGADILLQLSSTLSTPDFELFLVLCWSIWHERNDINHGNTVRTPAAVASYASSYLQDFQAARAKRPVMRPGQMDAIFNPLCSAIFHVAFSARSFPMLLSRHRQVKSEDVNTNFFTDGVLAHALITFSLALASMSAMYFCIETIIHKLSS</sequence>
<evidence type="ECO:0000313" key="4">
    <source>
        <dbReference type="Proteomes" id="UP000583929"/>
    </source>
</evidence>
<dbReference type="EMBL" id="JAATIQ010000020">
    <property type="protein sequence ID" value="KAF4399926.1"/>
    <property type="molecule type" value="Genomic_DNA"/>
</dbReference>